<dbReference type="OMA" id="TICNDKT"/>
<dbReference type="Gene3D" id="3.30.479.30">
    <property type="entry name" value="Band 7 domain"/>
    <property type="match status" value="1"/>
</dbReference>
<dbReference type="SUPFAM" id="SSF117892">
    <property type="entry name" value="Band 7/SPFH domain"/>
    <property type="match status" value="1"/>
</dbReference>
<dbReference type="STRING" id="7266.A0A3B0J1N8"/>
<dbReference type="InterPro" id="IPR036013">
    <property type="entry name" value="Band_7/SPFH_dom_sf"/>
</dbReference>
<dbReference type="PANTHER" id="PTHR10264:SF19">
    <property type="entry name" value="AT06885P-RELATED"/>
    <property type="match status" value="1"/>
</dbReference>
<dbReference type="OrthoDB" id="2105077at2759"/>
<feature type="domain" description="Band 7" evidence="4">
    <location>
        <begin position="81"/>
        <end position="240"/>
    </location>
</feature>
<reference evidence="6" key="1">
    <citation type="submission" date="2018-01" db="EMBL/GenBank/DDBJ databases">
        <authorList>
            <person name="Alioto T."/>
            <person name="Alioto T."/>
        </authorList>
    </citation>
    <scope>NUCLEOTIDE SEQUENCE [LARGE SCALE GENOMIC DNA]</scope>
</reference>
<evidence type="ECO:0000313" key="6">
    <source>
        <dbReference type="Proteomes" id="UP000268350"/>
    </source>
</evidence>
<dbReference type="SMART" id="SM00244">
    <property type="entry name" value="PHB"/>
    <property type="match status" value="1"/>
</dbReference>
<keyword evidence="6" id="KW-1185">Reference proteome</keyword>
<gene>
    <name evidence="5" type="ORF">DGUA_6G002603</name>
</gene>
<sequence length="310" mass="34768">MDKYSEESKDGISGTEPPRPPESLIDLDMVPPFMRASFLGAVATERNVPTTENVAPNLLEKIFYLLSVILMVITFPISVFMCLVILQEYQRAVILRLGRLRPGGPRGPGLVFTFPCIDSYIKVDLRTTSFDVSPQEILTKDMVTIKVDAVVYYSIKQPIDAVLQVFDHRGAVELMAKATLRNVAGTHMLLDLLMSKETLSKRIEAILDDCTEPWGVRVERVEVKEILLPDQLRRALAVEQEALREAKAKVAAAFGERDAVKALKEAADIMETNPIALQLRYLQTLNTICNDKTLSYVFPFPVDIVKKLMK</sequence>
<dbReference type="GO" id="GO:0009898">
    <property type="term" value="C:cytoplasmic side of plasma membrane"/>
    <property type="evidence" value="ECO:0007669"/>
    <property type="project" value="UniProtKB-ARBA"/>
</dbReference>
<feature type="transmembrane region" description="Helical" evidence="3">
    <location>
        <begin position="62"/>
        <end position="86"/>
    </location>
</feature>
<comment type="similarity">
    <text evidence="1">Belongs to the band 7/mec-2 family.</text>
</comment>
<dbReference type="FunFam" id="3.30.479.30:FF:000004">
    <property type="entry name" value="Putative membrane protease family, stomatin"/>
    <property type="match status" value="1"/>
</dbReference>
<dbReference type="AlphaFoldDB" id="A0A3B0J1N8"/>
<organism evidence="5 6">
    <name type="scientific">Drosophila guanche</name>
    <name type="common">Fruit fly</name>
    <dbReference type="NCBI Taxonomy" id="7266"/>
    <lineage>
        <taxon>Eukaryota</taxon>
        <taxon>Metazoa</taxon>
        <taxon>Ecdysozoa</taxon>
        <taxon>Arthropoda</taxon>
        <taxon>Hexapoda</taxon>
        <taxon>Insecta</taxon>
        <taxon>Pterygota</taxon>
        <taxon>Neoptera</taxon>
        <taxon>Endopterygota</taxon>
        <taxon>Diptera</taxon>
        <taxon>Brachycera</taxon>
        <taxon>Muscomorpha</taxon>
        <taxon>Ephydroidea</taxon>
        <taxon>Drosophilidae</taxon>
        <taxon>Drosophila</taxon>
        <taxon>Sophophora</taxon>
    </lineage>
</organism>
<accession>A0A3B0J1N8</accession>
<dbReference type="Gene3D" id="6.10.250.2090">
    <property type="match status" value="1"/>
</dbReference>
<evidence type="ECO:0000259" key="4">
    <source>
        <dbReference type="SMART" id="SM00244"/>
    </source>
</evidence>
<evidence type="ECO:0000256" key="1">
    <source>
        <dbReference type="ARBA" id="ARBA00008164"/>
    </source>
</evidence>
<dbReference type="PRINTS" id="PR00721">
    <property type="entry name" value="STOMATIN"/>
</dbReference>
<dbReference type="EMBL" id="OUUW01000001">
    <property type="protein sequence ID" value="SPP74897.1"/>
    <property type="molecule type" value="Genomic_DNA"/>
</dbReference>
<feature type="compositionally biased region" description="Basic and acidic residues" evidence="2">
    <location>
        <begin position="1"/>
        <end position="10"/>
    </location>
</feature>
<evidence type="ECO:0000256" key="2">
    <source>
        <dbReference type="SAM" id="MobiDB-lite"/>
    </source>
</evidence>
<keyword evidence="3" id="KW-0812">Transmembrane</keyword>
<protein>
    <submittedName>
        <fullName evidence="5">Blast:Mechanosensory protein 2</fullName>
    </submittedName>
</protein>
<keyword evidence="3" id="KW-1133">Transmembrane helix</keyword>
<dbReference type="InterPro" id="IPR043202">
    <property type="entry name" value="Band-7_stomatin-like"/>
</dbReference>
<evidence type="ECO:0000256" key="3">
    <source>
        <dbReference type="SAM" id="Phobius"/>
    </source>
</evidence>
<dbReference type="InterPro" id="IPR001107">
    <property type="entry name" value="Band_7"/>
</dbReference>
<dbReference type="Proteomes" id="UP000268350">
    <property type="component" value="Unassembled WGS sequence"/>
</dbReference>
<proteinExistence type="inferred from homology"/>
<dbReference type="PANTHER" id="PTHR10264">
    <property type="entry name" value="BAND 7 PROTEIN-RELATED"/>
    <property type="match status" value="1"/>
</dbReference>
<dbReference type="InterPro" id="IPR001972">
    <property type="entry name" value="Stomatin_HflK_fam"/>
</dbReference>
<keyword evidence="3" id="KW-0472">Membrane</keyword>
<dbReference type="Pfam" id="PF01145">
    <property type="entry name" value="Band_7"/>
    <property type="match status" value="1"/>
</dbReference>
<name>A0A3B0J1N8_DROGU</name>
<evidence type="ECO:0000313" key="5">
    <source>
        <dbReference type="EMBL" id="SPP74897.1"/>
    </source>
</evidence>
<feature type="region of interest" description="Disordered" evidence="2">
    <location>
        <begin position="1"/>
        <end position="22"/>
    </location>
</feature>